<feature type="signal peptide" evidence="1">
    <location>
        <begin position="1"/>
        <end position="27"/>
    </location>
</feature>
<sequence>MTQQRLPLLALSLAALAAMATPLPAQAGPQNCPPGLAKKAVPCVPPGQAKKWQVGNRIPGGVPWYEVRDWDRYDLPAPPDGSRYVLIDNDLLRVAIATGIILEYLGRY</sequence>
<evidence type="ECO:0000313" key="2">
    <source>
        <dbReference type="EMBL" id="NBE07509.1"/>
    </source>
</evidence>
<keyword evidence="1" id="KW-0732">Signal</keyword>
<evidence type="ECO:0008006" key="4">
    <source>
        <dbReference type="Google" id="ProtNLM"/>
    </source>
</evidence>
<feature type="chain" id="PRO_5045302518" description="Nickel/cobalt transporter regulator" evidence="1">
    <location>
        <begin position="28"/>
        <end position="108"/>
    </location>
</feature>
<keyword evidence="3" id="KW-1185">Reference proteome</keyword>
<dbReference type="InterPro" id="IPR024572">
    <property type="entry name" value="RcnB"/>
</dbReference>
<organism evidence="2 3">
    <name type="scientific">Paragemmobacter ruber</name>
    <dbReference type="NCBI Taxonomy" id="1985673"/>
    <lineage>
        <taxon>Bacteria</taxon>
        <taxon>Pseudomonadati</taxon>
        <taxon>Pseudomonadota</taxon>
        <taxon>Alphaproteobacteria</taxon>
        <taxon>Rhodobacterales</taxon>
        <taxon>Paracoccaceae</taxon>
        <taxon>Paragemmobacter</taxon>
    </lineage>
</organism>
<evidence type="ECO:0000313" key="3">
    <source>
        <dbReference type="Proteomes" id="UP001517376"/>
    </source>
</evidence>
<dbReference type="Proteomes" id="UP001517376">
    <property type="component" value="Unassembled WGS sequence"/>
</dbReference>
<dbReference type="EMBL" id="JAAATW010000001">
    <property type="protein sequence ID" value="NBE07509.1"/>
    <property type="molecule type" value="Genomic_DNA"/>
</dbReference>
<gene>
    <name evidence="2" type="ORF">GU920_08175</name>
</gene>
<evidence type="ECO:0000256" key="1">
    <source>
        <dbReference type="SAM" id="SignalP"/>
    </source>
</evidence>
<comment type="caution">
    <text evidence="2">The sequence shown here is derived from an EMBL/GenBank/DDBJ whole genome shotgun (WGS) entry which is preliminary data.</text>
</comment>
<protein>
    <recommendedName>
        <fullName evidence="4">Nickel/cobalt transporter regulator</fullName>
    </recommendedName>
</protein>
<proteinExistence type="predicted"/>
<accession>A0ABW9Y4S7</accession>
<name>A0ABW9Y4S7_9RHOB</name>
<reference evidence="3" key="1">
    <citation type="submission" date="2020-01" db="EMBL/GenBank/DDBJ databases">
        <title>Sphingomonas sp. strain CSW-10.</title>
        <authorList>
            <person name="Chen W.-M."/>
        </authorList>
    </citation>
    <scope>NUCLEOTIDE SEQUENCE [LARGE SCALE GENOMIC DNA]</scope>
    <source>
        <strain evidence="3">CCP-1</strain>
    </source>
</reference>
<dbReference type="Pfam" id="PF11776">
    <property type="entry name" value="RcnB"/>
    <property type="match status" value="1"/>
</dbReference>
<dbReference type="RefSeq" id="WP_161766417.1">
    <property type="nucleotide sequence ID" value="NZ_JAAATW010000001.1"/>
</dbReference>
<dbReference type="Gene3D" id="3.10.450.160">
    <property type="entry name" value="inner membrane protein cigr"/>
    <property type="match status" value="1"/>
</dbReference>